<dbReference type="PROSITE" id="PS51318">
    <property type="entry name" value="TAT"/>
    <property type="match status" value="1"/>
</dbReference>
<reference evidence="2" key="1">
    <citation type="submission" date="2018-12" db="EMBL/GenBank/DDBJ databases">
        <title>Tengunoibacter tsumagoiensis gen. nov., sp. nov., Dictyobacter kobayashii sp. nov., D. alpinus sp. nov., and D. joshuensis sp. nov. and description of Dictyobacteraceae fam. nov. within the order Ktedonobacterales isolated from Tengu-no-mugimeshi.</title>
        <authorList>
            <person name="Wang C.M."/>
            <person name="Zheng Y."/>
            <person name="Sakai Y."/>
            <person name="Toyoda A."/>
            <person name="Minakuchi Y."/>
            <person name="Abe K."/>
            <person name="Yokota A."/>
            <person name="Yabe S."/>
        </authorList>
    </citation>
    <scope>NUCLEOTIDE SEQUENCE [LARGE SCALE GENOMIC DNA]</scope>
    <source>
        <strain evidence="2">Uno16</strain>
    </source>
</reference>
<dbReference type="RefSeq" id="WP_126629006.1">
    <property type="nucleotide sequence ID" value="NZ_BIFT01000001.1"/>
</dbReference>
<organism evidence="1 2">
    <name type="scientific">Dictyobacter alpinus</name>
    <dbReference type="NCBI Taxonomy" id="2014873"/>
    <lineage>
        <taxon>Bacteria</taxon>
        <taxon>Bacillati</taxon>
        <taxon>Chloroflexota</taxon>
        <taxon>Ktedonobacteria</taxon>
        <taxon>Ktedonobacterales</taxon>
        <taxon>Dictyobacteraceae</taxon>
        <taxon>Dictyobacter</taxon>
    </lineage>
</organism>
<dbReference type="EMBL" id="BIFT01000001">
    <property type="protein sequence ID" value="GCE28833.1"/>
    <property type="molecule type" value="Genomic_DNA"/>
</dbReference>
<gene>
    <name evidence="1" type="ORF">KDA_43170</name>
</gene>
<evidence type="ECO:0000313" key="2">
    <source>
        <dbReference type="Proteomes" id="UP000287171"/>
    </source>
</evidence>
<comment type="caution">
    <text evidence="1">The sequence shown here is derived from an EMBL/GenBank/DDBJ whole genome shotgun (WGS) entry which is preliminary data.</text>
</comment>
<dbReference type="InterPro" id="IPR006311">
    <property type="entry name" value="TAT_signal"/>
</dbReference>
<keyword evidence="2" id="KW-1185">Reference proteome</keyword>
<dbReference type="Proteomes" id="UP000287171">
    <property type="component" value="Unassembled WGS sequence"/>
</dbReference>
<evidence type="ECO:0000313" key="1">
    <source>
        <dbReference type="EMBL" id="GCE28833.1"/>
    </source>
</evidence>
<name>A0A402BBR4_9CHLR</name>
<sequence>MGTSKFDALTRSLATSTSRRRAMGVLFAGAVGGVLGASGIGKALAAANCSSYGTKCAHARDCCSGDCFNGKCSCKAKGVICGFDRECCSGNCMTFAVAPNSYCA</sequence>
<dbReference type="AlphaFoldDB" id="A0A402BBR4"/>
<protein>
    <submittedName>
        <fullName evidence="1">Uncharacterized protein</fullName>
    </submittedName>
</protein>
<accession>A0A402BBR4</accession>
<proteinExistence type="predicted"/>